<dbReference type="SUPFAM" id="SSF81531">
    <property type="entry name" value="Non-heme 11 kDa protein of cytochrome bc1 complex (Ubiquinol-cytochrome c reductase)"/>
    <property type="match status" value="1"/>
</dbReference>
<keyword evidence="6 9" id="KW-0249">Electron transport</keyword>
<comment type="function">
    <text evidence="9">Component of the ubiquinol-cytochrome c oxidoreductase, a multisubunit transmembrane complex that is part of the mitochondrial electron transport chain which drives oxidative phosphorylation.</text>
</comment>
<evidence type="ECO:0000256" key="1">
    <source>
        <dbReference type="ARBA" id="ARBA00004137"/>
    </source>
</evidence>
<gene>
    <name evidence="13" type="primary">LOC100372780</name>
</gene>
<evidence type="ECO:0000313" key="13">
    <source>
        <dbReference type="RefSeq" id="XP_002737367.1"/>
    </source>
</evidence>
<keyword evidence="12" id="KW-1185">Reference proteome</keyword>
<keyword evidence="8 9" id="KW-0472">Membrane</keyword>
<keyword evidence="4 9" id="KW-0679">Respiratory chain</keyword>
<accession>A0ABM0GU23</accession>
<evidence type="ECO:0000256" key="6">
    <source>
        <dbReference type="ARBA" id="ARBA00022982"/>
    </source>
</evidence>
<dbReference type="InterPro" id="IPR003422">
    <property type="entry name" value="Cyt_b-c1_6"/>
</dbReference>
<dbReference type="InterPro" id="IPR023184">
    <property type="entry name" value="Ubol_cytC_Rdtase_hinge_dom"/>
</dbReference>
<keyword evidence="7 9" id="KW-0496">Mitochondrion</keyword>
<dbReference type="RefSeq" id="XP_002737367.1">
    <property type="nucleotide sequence ID" value="XM_002737321.2"/>
</dbReference>
<evidence type="ECO:0000256" key="8">
    <source>
        <dbReference type="ARBA" id="ARBA00023136"/>
    </source>
</evidence>
<dbReference type="Gene3D" id="1.10.287.20">
    <property type="entry name" value="Ubiquinol-cytochrome C reductase hinge domain"/>
    <property type="match status" value="1"/>
</dbReference>
<dbReference type="PANTHER" id="PTHR15336">
    <property type="entry name" value="UBIQUINOL-CYTOCHROME C REDUCTASE COMPLEX 7.8 KDA PROTEIN"/>
    <property type="match status" value="1"/>
</dbReference>
<protein>
    <recommendedName>
        <fullName evidence="9">Cytochrome b-c1 complex subunit 6</fullName>
    </recommendedName>
</protein>
<evidence type="ECO:0000256" key="7">
    <source>
        <dbReference type="ARBA" id="ARBA00023128"/>
    </source>
</evidence>
<dbReference type="Proteomes" id="UP000694865">
    <property type="component" value="Unplaced"/>
</dbReference>
<dbReference type="GeneID" id="100372780"/>
<feature type="region of interest" description="Disordered" evidence="10">
    <location>
        <begin position="1"/>
        <end position="32"/>
    </location>
</feature>
<comment type="subcellular location">
    <subcellularLocation>
        <location evidence="1">Mitochondrion inner membrane</location>
        <topology evidence="1">Peripheral membrane protein</topology>
        <orientation evidence="1">Intermembrane side</orientation>
    </subcellularLocation>
</comment>
<evidence type="ECO:0000256" key="4">
    <source>
        <dbReference type="ARBA" id="ARBA00022660"/>
    </source>
</evidence>
<evidence type="ECO:0000313" key="12">
    <source>
        <dbReference type="Proteomes" id="UP000694865"/>
    </source>
</evidence>
<sequence>MAFGDEKHIENDPPEEEEEEDDEDEEDIPDPIDVKREECSSLSECQKLKTELEVCNERVNSRSNTEETCTQELYDFFHCTDHCVAKTLFSKLK</sequence>
<comment type="similarity">
    <text evidence="2 9">Belongs to the UQCRH/QCR6 family.</text>
</comment>
<evidence type="ECO:0000256" key="2">
    <source>
        <dbReference type="ARBA" id="ARBA00006498"/>
    </source>
</evidence>
<evidence type="ECO:0000259" key="11">
    <source>
        <dbReference type="Pfam" id="PF02320"/>
    </source>
</evidence>
<name>A0ABM0GU23_SACKO</name>
<dbReference type="PIRSF" id="PIRSF000019">
    <property type="entry name" value="Bc1_11K"/>
    <property type="match status" value="1"/>
</dbReference>
<dbReference type="PANTHER" id="PTHR15336:SF0">
    <property type="entry name" value="CYTOCHROME B-C1 COMPLEX SUBUNIT 6, MITOCHONDRIAL"/>
    <property type="match status" value="1"/>
</dbReference>
<dbReference type="InterPro" id="IPR036811">
    <property type="entry name" value="Ubol_cytC_Rdtase_hinge_dom_sf"/>
</dbReference>
<dbReference type="Pfam" id="PF02320">
    <property type="entry name" value="UCR_hinge"/>
    <property type="match status" value="1"/>
</dbReference>
<organism evidence="12 13">
    <name type="scientific">Saccoglossus kowalevskii</name>
    <name type="common">Acorn worm</name>
    <dbReference type="NCBI Taxonomy" id="10224"/>
    <lineage>
        <taxon>Eukaryota</taxon>
        <taxon>Metazoa</taxon>
        <taxon>Hemichordata</taxon>
        <taxon>Enteropneusta</taxon>
        <taxon>Harrimaniidae</taxon>
        <taxon>Saccoglossus</taxon>
    </lineage>
</organism>
<evidence type="ECO:0000256" key="10">
    <source>
        <dbReference type="SAM" id="MobiDB-lite"/>
    </source>
</evidence>
<reference evidence="13" key="1">
    <citation type="submission" date="2025-08" db="UniProtKB">
        <authorList>
            <consortium name="RefSeq"/>
        </authorList>
    </citation>
    <scope>IDENTIFICATION</scope>
    <source>
        <tissue evidence="13">Testes</tissue>
    </source>
</reference>
<keyword evidence="5 9" id="KW-0999">Mitochondrion inner membrane</keyword>
<feature type="compositionally biased region" description="Basic and acidic residues" evidence="10">
    <location>
        <begin position="1"/>
        <end position="11"/>
    </location>
</feature>
<feature type="compositionally biased region" description="Acidic residues" evidence="10">
    <location>
        <begin position="12"/>
        <end position="30"/>
    </location>
</feature>
<keyword evidence="3 9" id="KW-0813">Transport</keyword>
<evidence type="ECO:0000256" key="5">
    <source>
        <dbReference type="ARBA" id="ARBA00022792"/>
    </source>
</evidence>
<proteinExistence type="inferred from homology"/>
<evidence type="ECO:0000256" key="9">
    <source>
        <dbReference type="PIRNR" id="PIRNR000019"/>
    </source>
</evidence>
<evidence type="ECO:0000256" key="3">
    <source>
        <dbReference type="ARBA" id="ARBA00022448"/>
    </source>
</evidence>
<feature type="domain" description="Ubiquinol-cytochrome C reductase hinge" evidence="11">
    <location>
        <begin position="30"/>
        <end position="93"/>
    </location>
</feature>